<dbReference type="Proteomes" id="UP001172457">
    <property type="component" value="Chromosome 7"/>
</dbReference>
<feature type="transmembrane region" description="Helical" evidence="1">
    <location>
        <begin position="15"/>
        <end position="35"/>
    </location>
</feature>
<accession>A0AA38SCP4</accession>
<keyword evidence="4" id="KW-1185">Reference proteome</keyword>
<protein>
    <recommendedName>
        <fullName evidence="2">LysM domain-containing protein</fullName>
    </recommendedName>
</protein>
<evidence type="ECO:0000313" key="4">
    <source>
        <dbReference type="Proteomes" id="UP001172457"/>
    </source>
</evidence>
<dbReference type="PANTHER" id="PTHR33648:SF15">
    <property type="entry name" value="OS04G0572800 PROTEIN"/>
    <property type="match status" value="1"/>
</dbReference>
<sequence length="287" mass="31975">MGGELMKGKRVGKTIIAIADAVSFYCAITIIALMLTGAFRNDNFALTTTVTGRGNRLMRPPCDEIYVVGEGETLHTISDKCNDPFIVEKNPHIHDPDDVFPGLVIKITPSSSSSYYVVSDYRKKREREKDGFNGFRNPHTRPIDLPDNSIIKPIDVNPAEIERQKVDEPNTHLNTTYTPILPPLSLMASSRSPMSYADAARWYCLVFLVLLVLLGSFTEDNSFINKINPRSYRACDEIYVVGEGETLNSISEKCGDPFIVEENPHIHDPDDVFPGLVIKITPSSPRS</sequence>
<feature type="domain" description="LysM" evidence="2">
    <location>
        <begin position="238"/>
        <end position="281"/>
    </location>
</feature>
<keyword evidence="1" id="KW-0472">Membrane</keyword>
<reference evidence="3" key="1">
    <citation type="submission" date="2023-03" db="EMBL/GenBank/DDBJ databases">
        <title>Chromosome-scale reference genome and RAD-based genetic map of yellow starthistle (Centaurea solstitialis) reveal putative structural variation and QTLs associated with invader traits.</title>
        <authorList>
            <person name="Reatini B."/>
            <person name="Cang F.A."/>
            <person name="Jiang Q."/>
            <person name="Mckibben M.T.W."/>
            <person name="Barker M.S."/>
            <person name="Rieseberg L.H."/>
            <person name="Dlugosch K.M."/>
        </authorList>
    </citation>
    <scope>NUCLEOTIDE SEQUENCE</scope>
    <source>
        <strain evidence="3">CAN-66</strain>
        <tissue evidence="3">Leaf</tissue>
    </source>
</reference>
<dbReference type="SMART" id="SM00257">
    <property type="entry name" value="LysM"/>
    <property type="match status" value="2"/>
</dbReference>
<evidence type="ECO:0000259" key="2">
    <source>
        <dbReference type="SMART" id="SM00257"/>
    </source>
</evidence>
<dbReference type="Pfam" id="PF01476">
    <property type="entry name" value="LysM"/>
    <property type="match status" value="2"/>
</dbReference>
<gene>
    <name evidence="3" type="ORF">OSB04_026200</name>
</gene>
<evidence type="ECO:0000256" key="1">
    <source>
        <dbReference type="SAM" id="Phobius"/>
    </source>
</evidence>
<dbReference type="EMBL" id="JARYMX010000007">
    <property type="protein sequence ID" value="KAJ9539694.1"/>
    <property type="molecule type" value="Genomic_DNA"/>
</dbReference>
<dbReference type="InterPro" id="IPR036779">
    <property type="entry name" value="LysM_dom_sf"/>
</dbReference>
<feature type="domain" description="LysM" evidence="2">
    <location>
        <begin position="65"/>
        <end position="108"/>
    </location>
</feature>
<feature type="transmembrane region" description="Helical" evidence="1">
    <location>
        <begin position="200"/>
        <end position="218"/>
    </location>
</feature>
<dbReference type="PANTHER" id="PTHR33648">
    <property type="entry name" value="EMBRYO SAC 1"/>
    <property type="match status" value="1"/>
</dbReference>
<name>A0AA38SCP4_9ASTR</name>
<organism evidence="3 4">
    <name type="scientific">Centaurea solstitialis</name>
    <name type="common">yellow star-thistle</name>
    <dbReference type="NCBI Taxonomy" id="347529"/>
    <lineage>
        <taxon>Eukaryota</taxon>
        <taxon>Viridiplantae</taxon>
        <taxon>Streptophyta</taxon>
        <taxon>Embryophyta</taxon>
        <taxon>Tracheophyta</taxon>
        <taxon>Spermatophyta</taxon>
        <taxon>Magnoliopsida</taxon>
        <taxon>eudicotyledons</taxon>
        <taxon>Gunneridae</taxon>
        <taxon>Pentapetalae</taxon>
        <taxon>asterids</taxon>
        <taxon>campanulids</taxon>
        <taxon>Asterales</taxon>
        <taxon>Asteraceae</taxon>
        <taxon>Carduoideae</taxon>
        <taxon>Cardueae</taxon>
        <taxon>Centaureinae</taxon>
        <taxon>Centaurea</taxon>
    </lineage>
</organism>
<evidence type="ECO:0000313" key="3">
    <source>
        <dbReference type="EMBL" id="KAJ9539694.1"/>
    </source>
</evidence>
<dbReference type="AlphaFoldDB" id="A0AA38SCP4"/>
<keyword evidence="1" id="KW-0812">Transmembrane</keyword>
<comment type="caution">
    <text evidence="3">The sequence shown here is derived from an EMBL/GenBank/DDBJ whole genome shotgun (WGS) entry which is preliminary data.</text>
</comment>
<proteinExistence type="predicted"/>
<keyword evidence="1" id="KW-1133">Transmembrane helix</keyword>
<dbReference type="InterPro" id="IPR018392">
    <property type="entry name" value="LysM"/>
</dbReference>
<dbReference type="CDD" id="cd00118">
    <property type="entry name" value="LysM"/>
    <property type="match status" value="2"/>
</dbReference>
<dbReference type="Gene3D" id="3.10.350.10">
    <property type="entry name" value="LysM domain"/>
    <property type="match status" value="2"/>
</dbReference>